<evidence type="ECO:0000256" key="1">
    <source>
        <dbReference type="ARBA" id="ARBA00010638"/>
    </source>
</evidence>
<dbReference type="EC" id="6.3.3.2" evidence="5"/>
<dbReference type="GO" id="GO:0005524">
    <property type="term" value="F:ATP binding"/>
    <property type="evidence" value="ECO:0007669"/>
    <property type="project" value="UniProtKB-KW"/>
</dbReference>
<evidence type="ECO:0000313" key="7">
    <source>
        <dbReference type="Proteomes" id="UP001304340"/>
    </source>
</evidence>
<dbReference type="NCBIfam" id="TIGR02727">
    <property type="entry name" value="MTHFS_bact"/>
    <property type="match status" value="1"/>
</dbReference>
<dbReference type="RefSeq" id="WP_319156413.1">
    <property type="nucleotide sequence ID" value="NZ_CP138359.1"/>
</dbReference>
<dbReference type="PANTHER" id="PTHR23407">
    <property type="entry name" value="ATPASE INHIBITOR/5-FORMYLTETRAHYDROFOLATE CYCLO-LIGASE"/>
    <property type="match status" value="1"/>
</dbReference>
<keyword evidence="7" id="KW-1185">Reference proteome</keyword>
<dbReference type="AlphaFoldDB" id="A0AAF0Z287"/>
<keyword evidence="2 4" id="KW-0547">Nucleotide-binding</keyword>
<accession>A0AAF0Z287</accession>
<dbReference type="EMBL" id="CP138359">
    <property type="protein sequence ID" value="WPF81683.1"/>
    <property type="molecule type" value="Genomic_DNA"/>
</dbReference>
<keyword evidence="5" id="KW-0460">Magnesium</keyword>
<comment type="similarity">
    <text evidence="1 5">Belongs to the 5-formyltetrahydrofolate cyclo-ligase family.</text>
</comment>
<evidence type="ECO:0000256" key="3">
    <source>
        <dbReference type="ARBA" id="ARBA00022840"/>
    </source>
</evidence>
<sequence length="213" mass="22975">MSGPAQPYPVHAALEAEDAKSALRTAIRSVRDARTERRRDEAAHALAEVVLTIPEVRDARRVGLYAARPAEPGTAPLLDALDELGKTILLPVLGAGLQRDWAPYAGSHDLLQRAPGRPPEPSGDPVGPSALEDVDVVIAPALAVDTSGTRLGQGGGWYDRALTFVRPDVKIVAVVFPEEIYDAQERPLPREEHDRPVHGYATPHGWEWITASA</sequence>
<name>A0AAF0Z287_9MICO</name>
<dbReference type="PANTHER" id="PTHR23407:SF1">
    <property type="entry name" value="5-FORMYLTETRAHYDROFOLATE CYCLO-LIGASE"/>
    <property type="match status" value="1"/>
</dbReference>
<proteinExistence type="inferred from homology"/>
<dbReference type="GO" id="GO:0046872">
    <property type="term" value="F:metal ion binding"/>
    <property type="evidence" value="ECO:0007669"/>
    <property type="project" value="UniProtKB-KW"/>
</dbReference>
<feature type="binding site" evidence="4">
    <location>
        <begin position="150"/>
        <end position="158"/>
    </location>
    <ligand>
        <name>ATP</name>
        <dbReference type="ChEBI" id="CHEBI:30616"/>
    </ligand>
</feature>
<evidence type="ECO:0000256" key="4">
    <source>
        <dbReference type="PIRSR" id="PIRSR006806-1"/>
    </source>
</evidence>
<keyword evidence="3 4" id="KW-0067">ATP-binding</keyword>
<dbReference type="InterPro" id="IPR024185">
    <property type="entry name" value="FTHF_cligase-like_sf"/>
</dbReference>
<gene>
    <name evidence="6" type="ORF">SANBI_002994</name>
</gene>
<dbReference type="Gene3D" id="3.40.50.10420">
    <property type="entry name" value="NagB/RpiA/CoA transferase-like"/>
    <property type="match status" value="1"/>
</dbReference>
<organism evidence="6 7">
    <name type="scientific">Sanguibacter biliveldensis</name>
    <dbReference type="NCBI Taxonomy" id="3030830"/>
    <lineage>
        <taxon>Bacteria</taxon>
        <taxon>Bacillati</taxon>
        <taxon>Actinomycetota</taxon>
        <taxon>Actinomycetes</taxon>
        <taxon>Micrococcales</taxon>
        <taxon>Sanguibacteraceae</taxon>
        <taxon>Sanguibacter</taxon>
    </lineage>
</organism>
<dbReference type="InterPro" id="IPR002698">
    <property type="entry name" value="FTHF_cligase"/>
</dbReference>
<evidence type="ECO:0000256" key="2">
    <source>
        <dbReference type="ARBA" id="ARBA00022741"/>
    </source>
</evidence>
<dbReference type="Pfam" id="PF01812">
    <property type="entry name" value="5-FTHF_cyc-lig"/>
    <property type="match status" value="1"/>
</dbReference>
<dbReference type="Proteomes" id="UP001304340">
    <property type="component" value="Chromosome"/>
</dbReference>
<dbReference type="InterPro" id="IPR037171">
    <property type="entry name" value="NagB/RpiA_transferase-like"/>
</dbReference>
<evidence type="ECO:0000313" key="6">
    <source>
        <dbReference type="EMBL" id="WPF81683.1"/>
    </source>
</evidence>
<comment type="catalytic activity">
    <reaction evidence="5">
        <text>(6S)-5-formyl-5,6,7,8-tetrahydrofolate + ATP = (6R)-5,10-methenyltetrahydrofolate + ADP + phosphate</text>
        <dbReference type="Rhea" id="RHEA:10488"/>
        <dbReference type="ChEBI" id="CHEBI:30616"/>
        <dbReference type="ChEBI" id="CHEBI:43474"/>
        <dbReference type="ChEBI" id="CHEBI:57455"/>
        <dbReference type="ChEBI" id="CHEBI:57457"/>
        <dbReference type="ChEBI" id="CHEBI:456216"/>
        <dbReference type="EC" id="6.3.3.2"/>
    </reaction>
</comment>
<comment type="cofactor">
    <cofactor evidence="5">
        <name>Mg(2+)</name>
        <dbReference type="ChEBI" id="CHEBI:18420"/>
    </cofactor>
</comment>
<dbReference type="PIRSF" id="PIRSF006806">
    <property type="entry name" value="FTHF_cligase"/>
    <property type="match status" value="1"/>
</dbReference>
<dbReference type="GO" id="GO:0030272">
    <property type="term" value="F:5-formyltetrahydrofolate cyclo-ligase activity"/>
    <property type="evidence" value="ECO:0007669"/>
    <property type="project" value="UniProtKB-EC"/>
</dbReference>
<dbReference type="GO" id="GO:0009396">
    <property type="term" value="P:folic acid-containing compound biosynthetic process"/>
    <property type="evidence" value="ECO:0007669"/>
    <property type="project" value="TreeGrafter"/>
</dbReference>
<feature type="binding site" evidence="4">
    <location>
        <begin position="20"/>
        <end position="24"/>
    </location>
    <ligand>
        <name>ATP</name>
        <dbReference type="ChEBI" id="CHEBI:30616"/>
    </ligand>
</feature>
<dbReference type="SUPFAM" id="SSF100950">
    <property type="entry name" value="NagB/RpiA/CoA transferase-like"/>
    <property type="match status" value="1"/>
</dbReference>
<keyword evidence="6" id="KW-0436">Ligase</keyword>
<keyword evidence="5" id="KW-0479">Metal-binding</keyword>
<reference evidence="7" key="1">
    <citation type="submission" date="2023-11" db="EMBL/GenBank/DDBJ databases">
        <authorList>
            <person name="Helweg L.P."/>
            <person name="Kiel A."/>
            <person name="Hitz F."/>
            <person name="Ruckert-Reed C."/>
            <person name="Busche T."/>
            <person name="Kaltschmidt B."/>
            <person name="Kaltschmidt C."/>
        </authorList>
    </citation>
    <scope>NUCLEOTIDE SEQUENCE [LARGE SCALE GENOMIC DNA]</scope>
    <source>
        <strain evidence="7">4.1</strain>
    </source>
</reference>
<protein>
    <recommendedName>
        <fullName evidence="5">5-formyltetrahydrofolate cyclo-ligase</fullName>
        <ecNumber evidence="5">6.3.3.2</ecNumber>
    </recommendedName>
</protein>
<dbReference type="GO" id="GO:0035999">
    <property type="term" value="P:tetrahydrofolate interconversion"/>
    <property type="evidence" value="ECO:0007669"/>
    <property type="project" value="TreeGrafter"/>
</dbReference>
<evidence type="ECO:0000256" key="5">
    <source>
        <dbReference type="RuleBase" id="RU361279"/>
    </source>
</evidence>
<feature type="binding site" evidence="4">
    <location>
        <position position="71"/>
    </location>
    <ligand>
        <name>substrate</name>
    </ligand>
</feature>
<dbReference type="KEGG" id="sbil:SANBI_002994"/>